<dbReference type="RefSeq" id="WP_146997469.1">
    <property type="nucleotide sequence ID" value="NZ_AP019840.1"/>
</dbReference>
<keyword evidence="1" id="KW-0175">Coiled coil</keyword>
<name>A0A510KNM2_9FUSO</name>
<protein>
    <submittedName>
        <fullName evidence="2">Uncharacterized protein</fullName>
    </submittedName>
</protein>
<organism evidence="2 3">
    <name type="scientific">Leptotrichia trevisanii</name>
    <dbReference type="NCBI Taxonomy" id="109328"/>
    <lineage>
        <taxon>Bacteria</taxon>
        <taxon>Fusobacteriati</taxon>
        <taxon>Fusobacteriota</taxon>
        <taxon>Fusobacteriia</taxon>
        <taxon>Fusobacteriales</taxon>
        <taxon>Leptotrichiaceae</taxon>
        <taxon>Leptotrichia</taxon>
    </lineage>
</organism>
<accession>A0A510KNM2</accession>
<reference evidence="2 3" key="1">
    <citation type="submission" date="2019-07" db="EMBL/GenBank/DDBJ databases">
        <title>Complete Genome Sequence of Leptotrichia trevisanii Strain JMUB3935.</title>
        <authorList>
            <person name="Watanabe S."/>
            <person name="Cui L."/>
        </authorList>
    </citation>
    <scope>NUCLEOTIDE SEQUENCE [LARGE SCALE GENOMIC DNA]</scope>
    <source>
        <strain evidence="2 3">JMUB3935</strain>
    </source>
</reference>
<dbReference type="EMBL" id="AP019840">
    <property type="protein sequence ID" value="BBM53338.1"/>
    <property type="molecule type" value="Genomic_DNA"/>
</dbReference>
<dbReference type="Proteomes" id="UP000321378">
    <property type="component" value="Chromosome"/>
</dbReference>
<proteinExistence type="predicted"/>
<gene>
    <name evidence="2" type="ORF">JMUB3935_2325</name>
</gene>
<evidence type="ECO:0000313" key="2">
    <source>
        <dbReference type="EMBL" id="BBM53338.1"/>
    </source>
</evidence>
<evidence type="ECO:0000256" key="1">
    <source>
        <dbReference type="SAM" id="Coils"/>
    </source>
</evidence>
<evidence type="ECO:0000313" key="3">
    <source>
        <dbReference type="Proteomes" id="UP000321378"/>
    </source>
</evidence>
<dbReference type="AlphaFoldDB" id="A0A510KNM2"/>
<feature type="coiled-coil region" evidence="1">
    <location>
        <begin position="125"/>
        <end position="190"/>
    </location>
</feature>
<sequence length="192" mass="22570">MTTVIFIYLIATMENIAKPVATSAEDFKENPTMFYPDWDSETMKYSTVLLQNPVIDSETGELREMTEFEKVKAGKRVLEDGSYLDEANKTIVTVAKPNEYSKWDKNTNTWVEDKAEKLQYLKDTRYKKQQEYIKFKKELENKEEEKEEFESLGFDITETEERITEIKSEMDLLKTEIAKLTKEIKKVEKEVA</sequence>